<evidence type="ECO:0000259" key="2">
    <source>
        <dbReference type="Pfam" id="PF20152"/>
    </source>
</evidence>
<keyword evidence="1" id="KW-0812">Transmembrane</keyword>
<feature type="transmembrane region" description="Helical" evidence="1">
    <location>
        <begin position="70"/>
        <end position="91"/>
    </location>
</feature>
<feature type="transmembrane region" description="Helical" evidence="1">
    <location>
        <begin position="7"/>
        <end position="28"/>
    </location>
</feature>
<dbReference type="Proteomes" id="UP000284706">
    <property type="component" value="Unassembled WGS sequence"/>
</dbReference>
<evidence type="ECO:0000256" key="1">
    <source>
        <dbReference type="SAM" id="Phobius"/>
    </source>
</evidence>
<feature type="transmembrane region" description="Helical" evidence="1">
    <location>
        <begin position="141"/>
        <end position="166"/>
    </location>
</feature>
<dbReference type="EMBL" id="NHYE01005505">
    <property type="protein sequence ID" value="PPQ71381.1"/>
    <property type="molecule type" value="Genomic_DNA"/>
</dbReference>
<evidence type="ECO:0000313" key="4">
    <source>
        <dbReference type="Proteomes" id="UP000284706"/>
    </source>
</evidence>
<feature type="domain" description="DUF6534" evidence="2">
    <location>
        <begin position="185"/>
        <end position="253"/>
    </location>
</feature>
<dbReference type="PANTHER" id="PTHR40465">
    <property type="entry name" value="CHROMOSOME 1, WHOLE GENOME SHOTGUN SEQUENCE"/>
    <property type="match status" value="1"/>
</dbReference>
<dbReference type="STRING" id="231916.A0A409VYS3"/>
<feature type="transmembrane region" description="Helical" evidence="1">
    <location>
        <begin position="40"/>
        <end position="58"/>
    </location>
</feature>
<sequence length="349" mass="38742">MSPSLDATLGIWLVSYFVGSMCGSLLSFTSPSLTPRLTVALGRLYGCSLLQIWLYSHWYPLDHWILKAMVIVLGISETLQTIFFFASKYSMFGLHFGDFNDLFVVNWMDTVQLICLFTSAMIVQLFFANCIYALNGKKKIVPVLIVFLSMVAIGSGIAQVVILTVLNNFGDLEKTAPTLQGAASLSCDIVITSSLLYTLNNRKAKATKYGSSSLLEALMVIAINRGVATAIFSTMNIVLLLSMPHTFYFFLGLIPSSKRHIHEYRFGSVSTTPISCAEAGDDGIFRLNSRHYLRSKSDLQNQRVLSLQFQDPVISEVGDGKMNRSTINDNPIRIHVLVETYSEAHTEEV</sequence>
<gene>
    <name evidence="3" type="ORF">CVT26_006283</name>
</gene>
<reference evidence="3 4" key="1">
    <citation type="journal article" date="2018" name="Evol. Lett.">
        <title>Horizontal gene cluster transfer increased hallucinogenic mushroom diversity.</title>
        <authorList>
            <person name="Reynolds H.T."/>
            <person name="Vijayakumar V."/>
            <person name="Gluck-Thaler E."/>
            <person name="Korotkin H.B."/>
            <person name="Matheny P.B."/>
            <person name="Slot J.C."/>
        </authorList>
    </citation>
    <scope>NUCLEOTIDE SEQUENCE [LARGE SCALE GENOMIC DNA]</scope>
    <source>
        <strain evidence="3 4">SRW20</strain>
    </source>
</reference>
<accession>A0A409VYS3</accession>
<dbReference type="AlphaFoldDB" id="A0A409VYS3"/>
<feature type="transmembrane region" description="Helical" evidence="1">
    <location>
        <begin position="178"/>
        <end position="199"/>
    </location>
</feature>
<feature type="transmembrane region" description="Helical" evidence="1">
    <location>
        <begin position="237"/>
        <end position="255"/>
    </location>
</feature>
<protein>
    <recommendedName>
        <fullName evidence="2">DUF6534 domain-containing protein</fullName>
    </recommendedName>
</protein>
<dbReference type="PANTHER" id="PTHR40465:SF1">
    <property type="entry name" value="DUF6534 DOMAIN-CONTAINING PROTEIN"/>
    <property type="match status" value="1"/>
</dbReference>
<keyword evidence="4" id="KW-1185">Reference proteome</keyword>
<organism evidence="3 4">
    <name type="scientific">Gymnopilus dilepis</name>
    <dbReference type="NCBI Taxonomy" id="231916"/>
    <lineage>
        <taxon>Eukaryota</taxon>
        <taxon>Fungi</taxon>
        <taxon>Dikarya</taxon>
        <taxon>Basidiomycota</taxon>
        <taxon>Agaricomycotina</taxon>
        <taxon>Agaricomycetes</taxon>
        <taxon>Agaricomycetidae</taxon>
        <taxon>Agaricales</taxon>
        <taxon>Agaricineae</taxon>
        <taxon>Hymenogastraceae</taxon>
        <taxon>Gymnopilus</taxon>
    </lineage>
</organism>
<keyword evidence="1" id="KW-1133">Transmembrane helix</keyword>
<proteinExistence type="predicted"/>
<dbReference type="Pfam" id="PF20152">
    <property type="entry name" value="DUF6534"/>
    <property type="match status" value="1"/>
</dbReference>
<evidence type="ECO:0000313" key="3">
    <source>
        <dbReference type="EMBL" id="PPQ71381.1"/>
    </source>
</evidence>
<comment type="caution">
    <text evidence="3">The sequence shown here is derived from an EMBL/GenBank/DDBJ whole genome shotgun (WGS) entry which is preliminary data.</text>
</comment>
<dbReference type="OrthoDB" id="3053610at2759"/>
<dbReference type="InterPro" id="IPR045339">
    <property type="entry name" value="DUF6534"/>
</dbReference>
<feature type="transmembrane region" description="Helical" evidence="1">
    <location>
        <begin position="111"/>
        <end position="134"/>
    </location>
</feature>
<name>A0A409VYS3_9AGAR</name>
<keyword evidence="1" id="KW-0472">Membrane</keyword>
<dbReference type="InParanoid" id="A0A409VYS3"/>